<proteinExistence type="predicted"/>
<name>A0A6B2LJ95_9EUKA</name>
<evidence type="ECO:0000313" key="1">
    <source>
        <dbReference type="EMBL" id="NDV37162.1"/>
    </source>
</evidence>
<dbReference type="EMBL" id="GIBP01008193">
    <property type="protein sequence ID" value="NDV37162.1"/>
    <property type="molecule type" value="Transcribed_RNA"/>
</dbReference>
<sequence>MVVEGGEVAEEAVVEGQRELLPVVLEAAVVLLGTTEGVAAEEGHDFAGGEPEAAPQDARELPEAAVRVAGVVGVEVGRGGRAVAAPGGVLEGEERAALALPAALVEAAPDERNVGGELPEVGAREVLGEVAVVGGVDRFEELGDGEEAGVVGGVEV</sequence>
<reference evidence="1" key="1">
    <citation type="journal article" date="2020" name="J. Eukaryot. Microbiol.">
        <title>De novo Sequencing, Assembly and Annotation of the Transcriptome for the Free-Living Testate Amoeba Arcella intermedia.</title>
        <authorList>
            <person name="Ribeiro G.M."/>
            <person name="Porfirio-Sousa A.L."/>
            <person name="Maurer-Alcala X.X."/>
            <person name="Katz L.A."/>
            <person name="Lahr D.J.G."/>
        </authorList>
    </citation>
    <scope>NUCLEOTIDE SEQUENCE</scope>
</reference>
<dbReference type="AlphaFoldDB" id="A0A6B2LJ95"/>
<protein>
    <submittedName>
        <fullName evidence="1">Uncharacterized protein</fullName>
    </submittedName>
</protein>
<organism evidence="1">
    <name type="scientific">Arcella intermedia</name>
    <dbReference type="NCBI Taxonomy" id="1963864"/>
    <lineage>
        <taxon>Eukaryota</taxon>
        <taxon>Amoebozoa</taxon>
        <taxon>Tubulinea</taxon>
        <taxon>Elardia</taxon>
        <taxon>Arcellinida</taxon>
        <taxon>Sphaerothecina</taxon>
        <taxon>Arcellidae</taxon>
        <taxon>Arcella</taxon>
    </lineage>
</organism>
<accession>A0A6B2LJ95</accession>